<keyword evidence="3" id="KW-1185">Reference proteome</keyword>
<organism evidence="2 3">
    <name type="scientific">Sphingobacterium humi</name>
    <dbReference type="NCBI Taxonomy" id="1796905"/>
    <lineage>
        <taxon>Bacteria</taxon>
        <taxon>Pseudomonadati</taxon>
        <taxon>Bacteroidota</taxon>
        <taxon>Sphingobacteriia</taxon>
        <taxon>Sphingobacteriales</taxon>
        <taxon>Sphingobacteriaceae</taxon>
        <taxon>Sphingobacterium</taxon>
    </lineage>
</organism>
<sequence length="350" mass="39726">MSSNLVKVSCGFMLLLLGLWACQQPQKKQPSHAAFEFKEKLSDYGFFKGKLAELNPNEHLISYDLSSALFSDYAIKDRFIVLPEGTKMSFVNNEELDFPDSTIIIKNFAYRNSQDQKIMIETRLLVKDPADHNWKVMNYLWDEEQQDAKKFIRGVVLPISLKDDQGVLHKTNYMVPNTNDCKRCHIKDSKLVPIGPKARNMNYTRAGRAENQLLQLAKEGHLANLPDLSEVQALPNWLDKANFNINQRARAYLDINCSHCHRRGGDAYNTGLFLEYTEADTVRLGYYKGPVSAGSGAGGLDYDLVPGSPEQSILYYRMHSTEPGTAMPELARSMIHTEGVDLIKEWIKQL</sequence>
<dbReference type="NCBIfam" id="TIGR03806">
    <property type="entry name" value="chp_HNE_0200"/>
    <property type="match status" value="1"/>
</dbReference>
<name>A0A6N8L107_9SPHI</name>
<evidence type="ECO:0000313" key="2">
    <source>
        <dbReference type="EMBL" id="MVZ63425.1"/>
    </source>
</evidence>
<accession>A0A6N8L107</accession>
<gene>
    <name evidence="2" type="ORF">GQF63_15465</name>
</gene>
<keyword evidence="1" id="KW-0732">Signal</keyword>
<dbReference type="AlphaFoldDB" id="A0A6N8L107"/>
<comment type="caution">
    <text evidence="2">The sequence shown here is derived from an EMBL/GenBank/DDBJ whole genome shotgun (WGS) entry which is preliminary data.</text>
</comment>
<evidence type="ECO:0000256" key="1">
    <source>
        <dbReference type="SAM" id="SignalP"/>
    </source>
</evidence>
<reference evidence="2 3" key="1">
    <citation type="submission" date="2019-12" db="EMBL/GenBank/DDBJ databases">
        <authorList>
            <person name="Dong K."/>
        </authorList>
    </citation>
    <scope>NUCLEOTIDE SEQUENCE [LARGE SCALE GENOMIC DNA]</scope>
    <source>
        <strain evidence="2 3">JCM 31225</strain>
    </source>
</reference>
<dbReference type="OrthoDB" id="338827at2"/>
<dbReference type="EMBL" id="WSQA01000013">
    <property type="protein sequence ID" value="MVZ63425.1"/>
    <property type="molecule type" value="Genomic_DNA"/>
</dbReference>
<evidence type="ECO:0008006" key="4">
    <source>
        <dbReference type="Google" id="ProtNLM"/>
    </source>
</evidence>
<feature type="signal peptide" evidence="1">
    <location>
        <begin position="1"/>
        <end position="23"/>
    </location>
</feature>
<evidence type="ECO:0000313" key="3">
    <source>
        <dbReference type="Proteomes" id="UP000435036"/>
    </source>
</evidence>
<dbReference type="InterPro" id="IPR022269">
    <property type="entry name" value="SO_2930-like_C"/>
</dbReference>
<feature type="chain" id="PRO_5026821918" description="Cytochrome c domain-containing protein" evidence="1">
    <location>
        <begin position="24"/>
        <end position="350"/>
    </location>
</feature>
<dbReference type="RefSeq" id="WP_160370144.1">
    <property type="nucleotide sequence ID" value="NZ_WSQA01000013.1"/>
</dbReference>
<dbReference type="Proteomes" id="UP000435036">
    <property type="component" value="Unassembled WGS sequence"/>
</dbReference>
<proteinExistence type="predicted"/>
<protein>
    <recommendedName>
        <fullName evidence="4">Cytochrome c domain-containing protein</fullName>
    </recommendedName>
</protein>